<feature type="chain" id="PRO_5041464751" evidence="2">
    <location>
        <begin position="29"/>
        <end position="215"/>
    </location>
</feature>
<feature type="signal peptide" evidence="2">
    <location>
        <begin position="1"/>
        <end position="28"/>
    </location>
</feature>
<name>A0AA39U3L4_9PEZI</name>
<sequence>MAHRSTTTTLLFCLAALLGAILIPSVEGAWIPHNIPSAERPFKQARHPNPLSTLAVRGDPLNNQKEYNPSFGPHIQLEPTQPPKSHQPEAKGLVPIWSPRPKAPSAGARPADAASKGLSPLAPQGDQFREESERHGFVTSFPDLVPTLKKSAPPAQQESRLAVGFPKIKGIPEKTTPGRRRRSVVVGEKEKEDGAQRPLGRRGEEVQVVVGRVWV</sequence>
<evidence type="ECO:0000313" key="4">
    <source>
        <dbReference type="Proteomes" id="UP001175000"/>
    </source>
</evidence>
<evidence type="ECO:0000313" key="3">
    <source>
        <dbReference type="EMBL" id="KAK0611045.1"/>
    </source>
</evidence>
<evidence type="ECO:0000256" key="2">
    <source>
        <dbReference type="SAM" id="SignalP"/>
    </source>
</evidence>
<keyword evidence="2" id="KW-0732">Signal</keyword>
<feature type="region of interest" description="Disordered" evidence="1">
    <location>
        <begin position="167"/>
        <end position="199"/>
    </location>
</feature>
<accession>A0AA39U3L4</accession>
<feature type="region of interest" description="Disordered" evidence="1">
    <location>
        <begin position="68"/>
        <end position="134"/>
    </location>
</feature>
<feature type="compositionally biased region" description="Low complexity" evidence="1">
    <location>
        <begin position="103"/>
        <end position="117"/>
    </location>
</feature>
<protein>
    <submittedName>
        <fullName evidence="3">Uncharacterized protein</fullName>
    </submittedName>
</protein>
<reference evidence="3" key="1">
    <citation type="submission" date="2023-06" db="EMBL/GenBank/DDBJ databases">
        <title>Genome-scale phylogeny and comparative genomics of the fungal order Sordariales.</title>
        <authorList>
            <consortium name="Lawrence Berkeley National Laboratory"/>
            <person name="Hensen N."/>
            <person name="Bonometti L."/>
            <person name="Westerberg I."/>
            <person name="Brannstrom I.O."/>
            <person name="Guillou S."/>
            <person name="Cros-Aarteil S."/>
            <person name="Calhoun S."/>
            <person name="Haridas S."/>
            <person name="Kuo A."/>
            <person name="Mondo S."/>
            <person name="Pangilinan J."/>
            <person name="Riley R."/>
            <person name="Labutti K."/>
            <person name="Andreopoulos B."/>
            <person name="Lipzen A."/>
            <person name="Chen C."/>
            <person name="Yanf M."/>
            <person name="Daum C."/>
            <person name="Ng V."/>
            <person name="Clum A."/>
            <person name="Steindorff A."/>
            <person name="Ohm R."/>
            <person name="Martin F."/>
            <person name="Silar P."/>
            <person name="Natvig D."/>
            <person name="Lalanne C."/>
            <person name="Gautier V."/>
            <person name="Ament-Velasquez S.L."/>
            <person name="Kruys A."/>
            <person name="Hutchinson M.I."/>
            <person name="Powell A.J."/>
            <person name="Barry K."/>
            <person name="Miller A.N."/>
            <person name="Grigoriev I.V."/>
            <person name="Debuchy R."/>
            <person name="Gladieux P."/>
            <person name="Thoren M.H."/>
            <person name="Johannesson H."/>
        </authorList>
    </citation>
    <scope>NUCLEOTIDE SEQUENCE</scope>
    <source>
        <strain evidence="3">CBS 606.72</strain>
    </source>
</reference>
<dbReference type="Proteomes" id="UP001175000">
    <property type="component" value="Unassembled WGS sequence"/>
</dbReference>
<dbReference type="EMBL" id="JAULSU010000007">
    <property type="protein sequence ID" value="KAK0611045.1"/>
    <property type="molecule type" value="Genomic_DNA"/>
</dbReference>
<keyword evidence="4" id="KW-1185">Reference proteome</keyword>
<evidence type="ECO:0000256" key="1">
    <source>
        <dbReference type="SAM" id="MobiDB-lite"/>
    </source>
</evidence>
<proteinExistence type="predicted"/>
<feature type="compositionally biased region" description="Basic and acidic residues" evidence="1">
    <location>
        <begin position="187"/>
        <end position="199"/>
    </location>
</feature>
<comment type="caution">
    <text evidence="3">The sequence shown here is derived from an EMBL/GenBank/DDBJ whole genome shotgun (WGS) entry which is preliminary data.</text>
</comment>
<gene>
    <name evidence="3" type="ORF">B0T14DRAFT_317937</name>
</gene>
<organism evidence="3 4">
    <name type="scientific">Immersiella caudata</name>
    <dbReference type="NCBI Taxonomy" id="314043"/>
    <lineage>
        <taxon>Eukaryota</taxon>
        <taxon>Fungi</taxon>
        <taxon>Dikarya</taxon>
        <taxon>Ascomycota</taxon>
        <taxon>Pezizomycotina</taxon>
        <taxon>Sordariomycetes</taxon>
        <taxon>Sordariomycetidae</taxon>
        <taxon>Sordariales</taxon>
        <taxon>Lasiosphaeriaceae</taxon>
        <taxon>Immersiella</taxon>
    </lineage>
</organism>
<dbReference type="AlphaFoldDB" id="A0AA39U3L4"/>